<name>A0A3P3W3P0_9FLAO</name>
<comment type="caution">
    <text evidence="3">The sequence shown here is derived from an EMBL/GenBank/DDBJ whole genome shotgun (WGS) entry which is preliminary data.</text>
</comment>
<dbReference type="Pfam" id="PF18962">
    <property type="entry name" value="Por_Secre_tail"/>
    <property type="match status" value="1"/>
</dbReference>
<organism evidence="3 4">
    <name type="scientific">Paenimyroides tangerinum</name>
    <dbReference type="NCBI Taxonomy" id="2488728"/>
    <lineage>
        <taxon>Bacteria</taxon>
        <taxon>Pseudomonadati</taxon>
        <taxon>Bacteroidota</taxon>
        <taxon>Flavobacteriia</taxon>
        <taxon>Flavobacteriales</taxon>
        <taxon>Flavobacteriaceae</taxon>
        <taxon>Paenimyroides</taxon>
    </lineage>
</organism>
<proteinExistence type="predicted"/>
<feature type="domain" description="Secretion system C-terminal sorting" evidence="2">
    <location>
        <begin position="471"/>
        <end position="539"/>
    </location>
</feature>
<feature type="non-terminal residue" evidence="3">
    <location>
        <position position="1"/>
    </location>
</feature>
<evidence type="ECO:0000313" key="3">
    <source>
        <dbReference type="EMBL" id="RRJ89354.1"/>
    </source>
</evidence>
<evidence type="ECO:0000259" key="2">
    <source>
        <dbReference type="Pfam" id="PF18962"/>
    </source>
</evidence>
<dbReference type="InterPro" id="IPR026444">
    <property type="entry name" value="Secre_tail"/>
</dbReference>
<sequence length="543" mass="60489">HFIHDDVMYYLDPTTPNSIQKLTLPECNVSLLGGLGTSANTRISDIHFNGVDKIFIVGNTTQSSNFTTEGVYRTTYEANDLLNSSGFVACFALTGELLWCTYSDSIEPTPQEYTKITTDPQDNVYFISYRDKELSFENSPFQAEAKEYDEIPFTGYTSTLTKLNSQGQFFWGTFFGAYFTIIVDIKAVNDGIILLGDVSVMPNTPLTEDFNPTYFSTPGTYQANPNLSSNDGMFSTNIFMNKFNFDGTRAWGTYVNEQRSSLPRLETSANEIYVISAYNNTSGGFVNSATPNAFITDPGINVTKKMLDRFSADGTSKLWRTYTSNNIFSAYYDKVTINTDGNIWLTGQTESFTGVSTADAYQIARNPATSFNFSHSDGYHLLLSKDGSTVLYTTYFGFDGKDEPRSLFPTTDGYYSIEKTSKNSNANNFITQGSPLNPDEVGANTYGGTIYTRFTTDLLSSDTFDKKNISIYPNPTTDVLHITGELQSFTKLEMHNILGQKVLQQSFNNEEIVSVNTESISVGVYLLTLSNGNQKQTFRIVKK</sequence>
<dbReference type="AlphaFoldDB" id="A0A3P3W3P0"/>
<dbReference type="OrthoDB" id="1652165at2"/>
<evidence type="ECO:0000256" key="1">
    <source>
        <dbReference type="ARBA" id="ARBA00022729"/>
    </source>
</evidence>
<dbReference type="NCBIfam" id="TIGR04183">
    <property type="entry name" value="Por_Secre_tail"/>
    <property type="match status" value="1"/>
</dbReference>
<gene>
    <name evidence="3" type="ORF">EG240_12000</name>
</gene>
<evidence type="ECO:0000313" key="4">
    <source>
        <dbReference type="Proteomes" id="UP000275719"/>
    </source>
</evidence>
<keyword evidence="1" id="KW-0732">Signal</keyword>
<accession>A0A3P3W3P0</accession>
<keyword evidence="4" id="KW-1185">Reference proteome</keyword>
<dbReference type="EMBL" id="RQVQ01000029">
    <property type="protein sequence ID" value="RRJ89354.1"/>
    <property type="molecule type" value="Genomic_DNA"/>
</dbReference>
<dbReference type="RefSeq" id="WP_148096348.1">
    <property type="nucleotide sequence ID" value="NZ_RQVQ01000029.1"/>
</dbReference>
<dbReference type="Proteomes" id="UP000275719">
    <property type="component" value="Unassembled WGS sequence"/>
</dbReference>
<protein>
    <submittedName>
        <fullName evidence="3">T9SS C-terminal target domain-containing protein</fullName>
    </submittedName>
</protein>
<reference evidence="3 4" key="1">
    <citation type="submission" date="2018-11" db="EMBL/GenBank/DDBJ databases">
        <title>Flavobacterium sp. nov., YIM 102701-2 draft genome.</title>
        <authorList>
            <person name="Li G."/>
            <person name="Jiang Y."/>
        </authorList>
    </citation>
    <scope>NUCLEOTIDE SEQUENCE [LARGE SCALE GENOMIC DNA]</scope>
    <source>
        <strain evidence="3 4">YIM 102701-2</strain>
    </source>
</reference>